<keyword evidence="3" id="KW-0328">Glycosyltransferase</keyword>
<dbReference type="Gene3D" id="3.40.50.2000">
    <property type="entry name" value="Glycogen Phosphorylase B"/>
    <property type="match status" value="2"/>
</dbReference>
<sequence>MNIIQITGSDVGGGAEAVVREHHHELLRKGHQVQLLVGRKLADDPLTTQIPFRRGPKGVLRTARWLQQTTGLQNLYSPGFRDVESSFAFEPDAIHLHSLHGVDSFAELSVLKRLTQTYPSVISLHDLWLMTGHCGHPLSCPRWKTGCGKCPDLTLYPSVSRDATRLNFWRKQRLFRQLTMPLIVPSTWLRDQVRQSPILRHLPVHVVPNPVDTNTFFPDSADDLKSRYEIGSGDRTIILVAQHLNNPFKGIEDGIAVLNQVKTPNIKIILVGGAAQEASRSIQHPCVVLPFTESKAELADYYRMADVLLMPSRGETFGLVAAEAMACGTPVIAFNVGGLTDVIGDQIGGTLVAGRDRTAMAQAVDELLTNGKIHRQKAQAGRDRSAELFSLEQHTNSCVTLYERTIERHMASA</sequence>
<evidence type="ECO:0000259" key="2">
    <source>
        <dbReference type="Pfam" id="PF13439"/>
    </source>
</evidence>
<protein>
    <submittedName>
        <fullName evidence="3">D-inositol 3-phosphate glycosyltransferase</fullName>
        <ecNumber evidence="3">2.4.1.250</ecNumber>
    </submittedName>
</protein>
<dbReference type="Pfam" id="PF13439">
    <property type="entry name" value="Glyco_transf_4"/>
    <property type="match status" value="1"/>
</dbReference>
<reference evidence="3 4" key="1">
    <citation type="submission" date="2019-02" db="EMBL/GenBank/DDBJ databases">
        <title>Deep-cultivation of Planctomycetes and their phenomic and genomic characterization uncovers novel biology.</title>
        <authorList>
            <person name="Wiegand S."/>
            <person name="Jogler M."/>
            <person name="Boedeker C."/>
            <person name="Pinto D."/>
            <person name="Vollmers J."/>
            <person name="Rivas-Marin E."/>
            <person name="Kohn T."/>
            <person name="Peeters S.H."/>
            <person name="Heuer A."/>
            <person name="Rast P."/>
            <person name="Oberbeckmann S."/>
            <person name="Bunk B."/>
            <person name="Jeske O."/>
            <person name="Meyerdierks A."/>
            <person name="Storesund J.E."/>
            <person name="Kallscheuer N."/>
            <person name="Luecker S."/>
            <person name="Lage O.M."/>
            <person name="Pohl T."/>
            <person name="Merkel B.J."/>
            <person name="Hornburger P."/>
            <person name="Mueller R.-W."/>
            <person name="Bruemmer F."/>
            <person name="Labrenz M."/>
            <person name="Spormann A.M."/>
            <person name="Op den Camp H."/>
            <person name="Overmann J."/>
            <person name="Amann R."/>
            <person name="Jetten M.S.M."/>
            <person name="Mascher T."/>
            <person name="Medema M.H."/>
            <person name="Devos D.P."/>
            <person name="Kaster A.-K."/>
            <person name="Ovreas L."/>
            <person name="Rohde M."/>
            <person name="Galperin M.Y."/>
            <person name="Jogler C."/>
        </authorList>
    </citation>
    <scope>NUCLEOTIDE SEQUENCE [LARGE SCALE GENOMIC DNA]</scope>
    <source>
        <strain evidence="3 4">TBK1r</strain>
    </source>
</reference>
<name>A0ABX5XLZ8_9BACT</name>
<feature type="domain" description="Glycosyltransferase subfamily 4-like N-terminal" evidence="2">
    <location>
        <begin position="13"/>
        <end position="214"/>
    </location>
</feature>
<evidence type="ECO:0000259" key="1">
    <source>
        <dbReference type="Pfam" id="PF00534"/>
    </source>
</evidence>
<keyword evidence="3" id="KW-0808">Transferase</keyword>
<dbReference type="GO" id="GO:0102710">
    <property type="term" value="F:D-inositol-3-phosphate glycosyltransferase activity"/>
    <property type="evidence" value="ECO:0007669"/>
    <property type="project" value="UniProtKB-EC"/>
</dbReference>
<dbReference type="RefSeq" id="WP_145209233.1">
    <property type="nucleotide sequence ID" value="NZ_CP036432.1"/>
</dbReference>
<dbReference type="EC" id="2.4.1.250" evidence="3"/>
<evidence type="ECO:0000313" key="3">
    <source>
        <dbReference type="EMBL" id="QDV83002.1"/>
    </source>
</evidence>
<dbReference type="InterPro" id="IPR050194">
    <property type="entry name" value="Glycosyltransferase_grp1"/>
</dbReference>
<gene>
    <name evidence="3" type="primary">mshA_3</name>
    <name evidence="3" type="ORF">TBK1r_19350</name>
</gene>
<proteinExistence type="predicted"/>
<dbReference type="PANTHER" id="PTHR45947:SF3">
    <property type="entry name" value="SULFOQUINOVOSYL TRANSFERASE SQD2"/>
    <property type="match status" value="1"/>
</dbReference>
<dbReference type="PANTHER" id="PTHR45947">
    <property type="entry name" value="SULFOQUINOVOSYL TRANSFERASE SQD2"/>
    <property type="match status" value="1"/>
</dbReference>
<organism evidence="3 4">
    <name type="scientific">Stieleria magnilauensis</name>
    <dbReference type="NCBI Taxonomy" id="2527963"/>
    <lineage>
        <taxon>Bacteria</taxon>
        <taxon>Pseudomonadati</taxon>
        <taxon>Planctomycetota</taxon>
        <taxon>Planctomycetia</taxon>
        <taxon>Pirellulales</taxon>
        <taxon>Pirellulaceae</taxon>
        <taxon>Stieleria</taxon>
    </lineage>
</organism>
<dbReference type="Pfam" id="PF00534">
    <property type="entry name" value="Glycos_transf_1"/>
    <property type="match status" value="1"/>
</dbReference>
<evidence type="ECO:0000313" key="4">
    <source>
        <dbReference type="Proteomes" id="UP000318081"/>
    </source>
</evidence>
<dbReference type="SUPFAM" id="SSF53756">
    <property type="entry name" value="UDP-Glycosyltransferase/glycogen phosphorylase"/>
    <property type="match status" value="1"/>
</dbReference>
<dbReference type="Proteomes" id="UP000318081">
    <property type="component" value="Chromosome"/>
</dbReference>
<accession>A0ABX5XLZ8</accession>
<dbReference type="InterPro" id="IPR001296">
    <property type="entry name" value="Glyco_trans_1"/>
</dbReference>
<dbReference type="EMBL" id="CP036432">
    <property type="protein sequence ID" value="QDV83002.1"/>
    <property type="molecule type" value="Genomic_DNA"/>
</dbReference>
<dbReference type="InterPro" id="IPR028098">
    <property type="entry name" value="Glyco_trans_4-like_N"/>
</dbReference>
<feature type="domain" description="Glycosyl transferase family 1" evidence="1">
    <location>
        <begin position="233"/>
        <end position="383"/>
    </location>
</feature>
<keyword evidence="4" id="KW-1185">Reference proteome</keyword>